<dbReference type="AlphaFoldDB" id="A0A841GWA8"/>
<gene>
    <name evidence="1" type="ORF">HNQ61_000087</name>
</gene>
<dbReference type="Proteomes" id="UP000582837">
    <property type="component" value="Unassembled WGS sequence"/>
</dbReference>
<name>A0A841GWA8_9BACT</name>
<comment type="caution">
    <text evidence="1">The sequence shown here is derived from an EMBL/GenBank/DDBJ whole genome shotgun (WGS) entry which is preliminary data.</text>
</comment>
<accession>A0A841GWA8</accession>
<proteinExistence type="predicted"/>
<sequence>MKKLKLDLDRLQVTSFTPQSAGGGIRGTVKGLQETRHIHCSEGCIPSGETPASLICGGGVFTWPTCGDFQSCVGYVCLEERAPTEKLAD</sequence>
<protein>
    <submittedName>
        <fullName evidence="1">Uncharacterized protein</fullName>
    </submittedName>
</protein>
<organism evidence="1 2">
    <name type="scientific">Longimicrobium terrae</name>
    <dbReference type="NCBI Taxonomy" id="1639882"/>
    <lineage>
        <taxon>Bacteria</taxon>
        <taxon>Pseudomonadati</taxon>
        <taxon>Gemmatimonadota</taxon>
        <taxon>Longimicrobiia</taxon>
        <taxon>Longimicrobiales</taxon>
        <taxon>Longimicrobiaceae</taxon>
        <taxon>Longimicrobium</taxon>
    </lineage>
</organism>
<keyword evidence="2" id="KW-1185">Reference proteome</keyword>
<reference evidence="1 2" key="1">
    <citation type="submission" date="2020-08" db="EMBL/GenBank/DDBJ databases">
        <title>Genomic Encyclopedia of Type Strains, Phase IV (KMG-IV): sequencing the most valuable type-strain genomes for metagenomic binning, comparative biology and taxonomic classification.</title>
        <authorList>
            <person name="Goeker M."/>
        </authorList>
    </citation>
    <scope>NUCLEOTIDE SEQUENCE [LARGE SCALE GENOMIC DNA]</scope>
    <source>
        <strain evidence="1 2">DSM 29007</strain>
    </source>
</reference>
<dbReference type="EMBL" id="JACHIA010000001">
    <property type="protein sequence ID" value="MBB6068476.1"/>
    <property type="molecule type" value="Genomic_DNA"/>
</dbReference>
<dbReference type="RefSeq" id="WP_170030593.1">
    <property type="nucleotide sequence ID" value="NZ_JABDTL010000001.1"/>
</dbReference>
<evidence type="ECO:0000313" key="2">
    <source>
        <dbReference type="Proteomes" id="UP000582837"/>
    </source>
</evidence>
<evidence type="ECO:0000313" key="1">
    <source>
        <dbReference type="EMBL" id="MBB6068476.1"/>
    </source>
</evidence>